<gene>
    <name evidence="1" type="ORF">GCM10007895_33150</name>
</gene>
<sequence>MSERSQRLLTCYHELLLQMQRKFQSDPELDIDALDELMAQSKDYIELKAFADKGELDLVEGFVRRDVRALLNNRDANDVNVSPTALLAGDKLWDWLYRMSDQSHIERQQLEHDLENEGRYLAGEIIGHGELRCNNCGHVTSYEHPAMIQACSECDSEQFERPPIVLSPPDGG</sequence>
<evidence type="ECO:0008006" key="3">
    <source>
        <dbReference type="Google" id="ProtNLM"/>
    </source>
</evidence>
<reference evidence="1" key="2">
    <citation type="submission" date="2023-01" db="EMBL/GenBank/DDBJ databases">
        <title>Draft genome sequence of Paraferrimonas sedimenticola strain NBRC 101628.</title>
        <authorList>
            <person name="Sun Q."/>
            <person name="Mori K."/>
        </authorList>
    </citation>
    <scope>NUCLEOTIDE SEQUENCE</scope>
    <source>
        <strain evidence="1">NBRC 101628</strain>
    </source>
</reference>
<evidence type="ECO:0000313" key="2">
    <source>
        <dbReference type="Proteomes" id="UP001161422"/>
    </source>
</evidence>
<dbReference type="EMBL" id="BSNC01000013">
    <property type="protein sequence ID" value="GLP98008.1"/>
    <property type="molecule type" value="Genomic_DNA"/>
</dbReference>
<protein>
    <recommendedName>
        <fullName evidence="3">Zinc-ribbon containing domain-containing protein</fullName>
    </recommendedName>
</protein>
<comment type="caution">
    <text evidence="1">The sequence shown here is derived from an EMBL/GenBank/DDBJ whole genome shotgun (WGS) entry which is preliminary data.</text>
</comment>
<reference evidence="1" key="1">
    <citation type="journal article" date="2014" name="Int. J. Syst. Evol. Microbiol.">
        <title>Complete genome sequence of Corynebacterium casei LMG S-19264T (=DSM 44701T), isolated from a smear-ripened cheese.</title>
        <authorList>
            <consortium name="US DOE Joint Genome Institute (JGI-PGF)"/>
            <person name="Walter F."/>
            <person name="Albersmeier A."/>
            <person name="Kalinowski J."/>
            <person name="Ruckert C."/>
        </authorList>
    </citation>
    <scope>NUCLEOTIDE SEQUENCE</scope>
    <source>
        <strain evidence="1">NBRC 101628</strain>
    </source>
</reference>
<proteinExistence type="predicted"/>
<evidence type="ECO:0000313" key="1">
    <source>
        <dbReference type="EMBL" id="GLP98008.1"/>
    </source>
</evidence>
<dbReference type="Pfam" id="PF07295">
    <property type="entry name" value="DUF1451"/>
    <property type="match status" value="1"/>
</dbReference>
<accession>A0AA37W2R3</accession>
<organism evidence="1 2">
    <name type="scientific">Paraferrimonas sedimenticola</name>
    <dbReference type="NCBI Taxonomy" id="375674"/>
    <lineage>
        <taxon>Bacteria</taxon>
        <taxon>Pseudomonadati</taxon>
        <taxon>Pseudomonadota</taxon>
        <taxon>Gammaproteobacteria</taxon>
        <taxon>Alteromonadales</taxon>
        <taxon>Ferrimonadaceae</taxon>
        <taxon>Paraferrimonas</taxon>
    </lineage>
</organism>
<name>A0AA37W2R3_9GAMM</name>
<keyword evidence="2" id="KW-1185">Reference proteome</keyword>
<dbReference type="InterPro" id="IPR009912">
    <property type="entry name" value="DUF1451"/>
</dbReference>
<dbReference type="AlphaFoldDB" id="A0AA37W2R3"/>
<dbReference type="Proteomes" id="UP001161422">
    <property type="component" value="Unassembled WGS sequence"/>
</dbReference>
<dbReference type="RefSeq" id="WP_095504489.1">
    <property type="nucleotide sequence ID" value="NZ_BSNC01000013.1"/>
</dbReference>